<dbReference type="GO" id="GO:0070930">
    <property type="term" value="P:trans-translation-dependent protein tagging"/>
    <property type="evidence" value="ECO:0007669"/>
    <property type="project" value="TreeGrafter"/>
</dbReference>
<comment type="similarity">
    <text evidence="3">Belongs to the SmpB family.</text>
</comment>
<evidence type="ECO:0000256" key="2">
    <source>
        <dbReference type="ARBA" id="ARBA00022884"/>
    </source>
</evidence>
<evidence type="ECO:0000256" key="3">
    <source>
        <dbReference type="HAMAP-Rule" id="MF_00023"/>
    </source>
</evidence>
<dbReference type="NCBIfam" id="NF003843">
    <property type="entry name" value="PRK05422.1"/>
    <property type="match status" value="1"/>
</dbReference>
<dbReference type="InterPro" id="IPR000037">
    <property type="entry name" value="SsrA-bd_prot"/>
</dbReference>
<dbReference type="CDD" id="cd09294">
    <property type="entry name" value="SmpB"/>
    <property type="match status" value="1"/>
</dbReference>
<dbReference type="Pfam" id="PF01668">
    <property type="entry name" value="SmpB"/>
    <property type="match status" value="1"/>
</dbReference>
<dbReference type="PROSITE" id="PS01317">
    <property type="entry name" value="SSRP"/>
    <property type="match status" value="1"/>
</dbReference>
<name>A0A562R9N2_9BACT</name>
<reference evidence="4 5" key="1">
    <citation type="submission" date="2019-07" db="EMBL/GenBank/DDBJ databases">
        <title>Genome sequencing of 100 strains of the haloalkaliphilic chemolithoautotrophic sulfur-oxidizing bacterium Thioalkalivibrio.</title>
        <authorList>
            <person name="Muyzer G."/>
        </authorList>
    </citation>
    <scope>NUCLEOTIDE SEQUENCE [LARGE SCALE GENOMIC DNA]</scope>
    <source>
        <strain evidence="4 5">ASO4-4</strain>
    </source>
</reference>
<accession>A0A562R9N2</accession>
<dbReference type="GO" id="GO:0003723">
    <property type="term" value="F:RNA binding"/>
    <property type="evidence" value="ECO:0007669"/>
    <property type="project" value="UniProtKB-UniRule"/>
</dbReference>
<proteinExistence type="inferred from homology"/>
<evidence type="ECO:0000313" key="5">
    <source>
        <dbReference type="Proteomes" id="UP000318307"/>
    </source>
</evidence>
<organism evidence="4 5">
    <name type="scientific">Desulfobotulus alkaliphilus</name>
    <dbReference type="NCBI Taxonomy" id="622671"/>
    <lineage>
        <taxon>Bacteria</taxon>
        <taxon>Pseudomonadati</taxon>
        <taxon>Thermodesulfobacteriota</taxon>
        <taxon>Desulfobacteria</taxon>
        <taxon>Desulfobacterales</taxon>
        <taxon>Desulfobacteraceae</taxon>
        <taxon>Desulfobotulus</taxon>
    </lineage>
</organism>
<sequence>MSGTKIITDNRKARHNYTFEDVMETGIVLTGTEVKSLRNGQVNLKDAYAQIKNGEVFLMQMHISPYTHAYYNNHDPLRTRKLLLHKSEIVKLIGKTKEKGYSLIPAKLYFKQGKVKVALALARGKKTYDKRHAIKEREVKVAMGRLNRQKHGSDD</sequence>
<keyword evidence="5" id="KW-1185">Reference proteome</keyword>
<dbReference type="NCBIfam" id="TIGR00086">
    <property type="entry name" value="smpB"/>
    <property type="match status" value="1"/>
</dbReference>
<dbReference type="Gene3D" id="2.40.280.10">
    <property type="match status" value="1"/>
</dbReference>
<dbReference type="SUPFAM" id="SSF74982">
    <property type="entry name" value="Small protein B (SmpB)"/>
    <property type="match status" value="1"/>
</dbReference>
<dbReference type="Proteomes" id="UP000318307">
    <property type="component" value="Unassembled WGS sequence"/>
</dbReference>
<evidence type="ECO:0000313" key="4">
    <source>
        <dbReference type="EMBL" id="TWI65747.1"/>
    </source>
</evidence>
<dbReference type="AlphaFoldDB" id="A0A562R9N2"/>
<evidence type="ECO:0000256" key="1">
    <source>
        <dbReference type="ARBA" id="ARBA00022490"/>
    </source>
</evidence>
<dbReference type="InterPro" id="IPR020081">
    <property type="entry name" value="SsrA-bd_prot_CS"/>
</dbReference>
<dbReference type="PANTHER" id="PTHR30308:SF2">
    <property type="entry name" value="SSRA-BINDING PROTEIN"/>
    <property type="match status" value="1"/>
</dbReference>
<dbReference type="GO" id="GO:0070929">
    <property type="term" value="P:trans-translation"/>
    <property type="evidence" value="ECO:0007669"/>
    <property type="project" value="UniProtKB-UniRule"/>
</dbReference>
<comment type="function">
    <text evidence="3">Required for rescue of stalled ribosomes mediated by trans-translation. Binds to transfer-messenger RNA (tmRNA), required for stable association of tmRNA with ribosomes. tmRNA and SmpB together mimic tRNA shape, replacing the anticodon stem-loop with SmpB. tmRNA is encoded by the ssrA gene; the 2 termini fold to resemble tRNA(Ala) and it encodes a 'tag peptide', a short internal open reading frame. During trans-translation Ala-aminoacylated tmRNA acts like a tRNA, entering the A-site of stalled ribosomes, displacing the stalled mRNA. The ribosome then switches to translate the ORF on the tmRNA; the nascent peptide is terminated with the 'tag peptide' encoded by the tmRNA and targeted for degradation. The ribosome is freed to recommence translation, which seems to be the essential function of trans-translation.</text>
</comment>
<comment type="subcellular location">
    <subcellularLocation>
        <location evidence="3">Cytoplasm</location>
    </subcellularLocation>
    <text evidence="3">The tmRNA-SmpB complex associates with stalled 70S ribosomes.</text>
</comment>
<dbReference type="GO" id="GO:0005829">
    <property type="term" value="C:cytosol"/>
    <property type="evidence" value="ECO:0007669"/>
    <property type="project" value="TreeGrafter"/>
</dbReference>
<dbReference type="PANTHER" id="PTHR30308">
    <property type="entry name" value="TMRNA-BINDING COMPONENT OF TRANS-TRANSLATION TAGGING COMPLEX"/>
    <property type="match status" value="1"/>
</dbReference>
<dbReference type="RefSeq" id="WP_281282290.1">
    <property type="nucleotide sequence ID" value="NZ_VLLC01000035.1"/>
</dbReference>
<gene>
    <name evidence="3" type="primary">smpB</name>
    <name evidence="4" type="ORF">LZ24_03024</name>
</gene>
<dbReference type="InterPro" id="IPR023620">
    <property type="entry name" value="SmpB"/>
</dbReference>
<keyword evidence="2 3" id="KW-0694">RNA-binding</keyword>
<dbReference type="EMBL" id="VLLC01000035">
    <property type="protein sequence ID" value="TWI65747.1"/>
    <property type="molecule type" value="Genomic_DNA"/>
</dbReference>
<protein>
    <recommendedName>
        <fullName evidence="3">SsrA-binding protein</fullName>
    </recommendedName>
    <alternativeName>
        <fullName evidence="3">Small protein B</fullName>
    </alternativeName>
</protein>
<keyword evidence="1 3" id="KW-0963">Cytoplasm</keyword>
<comment type="caution">
    <text evidence="4">The sequence shown here is derived from an EMBL/GenBank/DDBJ whole genome shotgun (WGS) entry which is preliminary data.</text>
</comment>
<dbReference type="HAMAP" id="MF_00023">
    <property type="entry name" value="SmpB"/>
    <property type="match status" value="1"/>
</dbReference>